<reference evidence="6 7" key="1">
    <citation type="submission" date="2025-04" db="UniProtKB">
        <authorList>
            <consortium name="RefSeq"/>
        </authorList>
    </citation>
    <scope>IDENTIFICATION</scope>
</reference>
<dbReference type="GO" id="GO:0008360">
    <property type="term" value="P:regulation of cell shape"/>
    <property type="evidence" value="ECO:0007669"/>
    <property type="project" value="TreeGrafter"/>
</dbReference>
<dbReference type="AlphaFoldDB" id="A0A6P8EW59"/>
<dbReference type="Pfam" id="PF00786">
    <property type="entry name" value="PBD"/>
    <property type="match status" value="1"/>
</dbReference>
<dbReference type="OrthoDB" id="9887345at2759"/>
<dbReference type="RefSeq" id="XP_042559071.1">
    <property type="nucleotide sequence ID" value="XM_042703137.1"/>
</dbReference>
<feature type="region of interest" description="Disordered" evidence="3">
    <location>
        <begin position="240"/>
        <end position="260"/>
    </location>
</feature>
<name>A0A6P8EW59_CLUHA</name>
<feature type="compositionally biased region" description="Polar residues" evidence="3">
    <location>
        <begin position="175"/>
        <end position="191"/>
    </location>
</feature>
<feature type="compositionally biased region" description="Low complexity" evidence="3">
    <location>
        <begin position="330"/>
        <end position="339"/>
    </location>
</feature>
<evidence type="ECO:0000313" key="6">
    <source>
        <dbReference type="RefSeq" id="XP_012670117.1"/>
    </source>
</evidence>
<feature type="domain" description="CRIB" evidence="4">
    <location>
        <begin position="31"/>
        <end position="45"/>
    </location>
</feature>
<dbReference type="PROSITE" id="PS50108">
    <property type="entry name" value="CRIB"/>
    <property type="match status" value="1"/>
</dbReference>
<feature type="region of interest" description="Disordered" evidence="3">
    <location>
        <begin position="169"/>
        <end position="199"/>
    </location>
</feature>
<evidence type="ECO:0000313" key="8">
    <source>
        <dbReference type="RefSeq" id="XP_042559071.1"/>
    </source>
</evidence>
<feature type="region of interest" description="Disordered" evidence="3">
    <location>
        <begin position="309"/>
        <end position="404"/>
    </location>
</feature>
<dbReference type="GO" id="GO:0005856">
    <property type="term" value="C:cytoskeleton"/>
    <property type="evidence" value="ECO:0007669"/>
    <property type="project" value="TreeGrafter"/>
</dbReference>
<dbReference type="Proteomes" id="UP000515152">
    <property type="component" value="Chromosome 23"/>
</dbReference>
<dbReference type="GeneTree" id="ENSGT00940000160068"/>
<dbReference type="InterPro" id="IPR000095">
    <property type="entry name" value="CRIB_dom"/>
</dbReference>
<dbReference type="GO" id="GO:0031267">
    <property type="term" value="F:small GTPase binding"/>
    <property type="evidence" value="ECO:0007669"/>
    <property type="project" value="TreeGrafter"/>
</dbReference>
<dbReference type="RefSeq" id="XP_031416494.1">
    <property type="nucleotide sequence ID" value="XM_031560634.2"/>
</dbReference>
<evidence type="ECO:0000313" key="5">
    <source>
        <dbReference type="Proteomes" id="UP000515152"/>
    </source>
</evidence>
<evidence type="ECO:0000256" key="2">
    <source>
        <dbReference type="ARBA" id="ARBA00010770"/>
    </source>
</evidence>
<keyword evidence="5" id="KW-1185">Reference proteome</keyword>
<comment type="subcellular location">
    <subcellularLocation>
        <location evidence="1">Endomembrane system</location>
        <topology evidence="1">Peripheral membrane protein</topology>
    </subcellularLocation>
</comment>
<evidence type="ECO:0000259" key="4">
    <source>
        <dbReference type="PROSITE" id="PS50108"/>
    </source>
</evidence>
<dbReference type="PANTHER" id="PTHR15344">
    <property type="entry name" value="CDC42 EFFECTOR PROTEIN BORG"/>
    <property type="match status" value="1"/>
</dbReference>
<dbReference type="PANTHER" id="PTHR15344:SF7">
    <property type="entry name" value="CDC42 EFFECTOR PROTEIN 1"/>
    <property type="match status" value="1"/>
</dbReference>
<dbReference type="CTD" id="101883603"/>
<dbReference type="RefSeq" id="XP_012670117.1">
    <property type="nucleotide sequence ID" value="XM_012814663.3"/>
</dbReference>
<feature type="compositionally biased region" description="Gly residues" evidence="3">
    <location>
        <begin position="61"/>
        <end position="70"/>
    </location>
</feature>
<comment type="similarity">
    <text evidence="2">Belongs to the BORG/CEP family.</text>
</comment>
<dbReference type="GO" id="GO:0031274">
    <property type="term" value="P:positive regulation of pseudopodium assembly"/>
    <property type="evidence" value="ECO:0007669"/>
    <property type="project" value="TreeGrafter"/>
</dbReference>
<evidence type="ECO:0000313" key="7">
    <source>
        <dbReference type="RefSeq" id="XP_031416494.1"/>
    </source>
</evidence>
<dbReference type="Pfam" id="PF14957">
    <property type="entry name" value="BORG_CEP"/>
    <property type="match status" value="1"/>
</dbReference>
<dbReference type="GO" id="GO:0005886">
    <property type="term" value="C:plasma membrane"/>
    <property type="evidence" value="ECO:0007669"/>
    <property type="project" value="TreeGrafter"/>
</dbReference>
<gene>
    <name evidence="6 7 8" type="primary">cdc42ep1a</name>
</gene>
<proteinExistence type="inferred from homology"/>
<evidence type="ECO:0000256" key="1">
    <source>
        <dbReference type="ARBA" id="ARBA00004184"/>
    </source>
</evidence>
<protein>
    <submittedName>
        <fullName evidence="6 7">Cdc42 effector protein 1</fullName>
    </submittedName>
</protein>
<dbReference type="InterPro" id="IPR029273">
    <property type="entry name" value="Cdc42_effect-like"/>
</dbReference>
<sequence>MNLGKLSGLKGLVSSSGGKRKFKGELTADMISPPLGDFRHTMHVGRRGDVFGDTSFLSNHGGSGANGEGGDTAADTAPSTPGKSEGFFTRTLRHVRKTPDRPQGPATGAKDLSPSPPAVSPIIKNAISLPRLDVDSPNGCLVKTLFPCSPKDSGYSYGVESGFVTLPRLSRSERQQQGASSTCSPDTSRGSLSDLPVLSPPASGSGCDFDSLSFSGSLTSFTLDLGPSLMSEVFSLIDSPNSQREHDNAVPDDDEEPDLPYTLPVTAPTNGHSQHNRMEVDSATVSLVDSLLREDYSGSKALYGLDWGEDESLRGSSTDRPLLGAGSSGRGSITSTSSGSRHHNQGMDADNFQRATDVLARHYGSGRSGTGSGFHHSDPLVDPIRPAQRKALYPFQDEEEEIKV</sequence>
<organism evidence="5 7">
    <name type="scientific">Clupea harengus</name>
    <name type="common">Atlantic herring</name>
    <dbReference type="NCBI Taxonomy" id="7950"/>
    <lineage>
        <taxon>Eukaryota</taxon>
        <taxon>Metazoa</taxon>
        <taxon>Chordata</taxon>
        <taxon>Craniata</taxon>
        <taxon>Vertebrata</taxon>
        <taxon>Euteleostomi</taxon>
        <taxon>Actinopterygii</taxon>
        <taxon>Neopterygii</taxon>
        <taxon>Teleostei</taxon>
        <taxon>Clupei</taxon>
        <taxon>Clupeiformes</taxon>
        <taxon>Clupeoidei</taxon>
        <taxon>Clupeidae</taxon>
        <taxon>Clupea</taxon>
    </lineage>
</organism>
<dbReference type="GO" id="GO:0012505">
    <property type="term" value="C:endomembrane system"/>
    <property type="evidence" value="ECO:0007669"/>
    <property type="project" value="UniProtKB-SubCell"/>
</dbReference>
<dbReference type="SMART" id="SM00285">
    <property type="entry name" value="PBD"/>
    <property type="match status" value="1"/>
</dbReference>
<feature type="region of interest" description="Disordered" evidence="3">
    <location>
        <begin position="55"/>
        <end position="117"/>
    </location>
</feature>
<dbReference type="GO" id="GO:0007266">
    <property type="term" value="P:Rho protein signal transduction"/>
    <property type="evidence" value="ECO:0007669"/>
    <property type="project" value="TreeGrafter"/>
</dbReference>
<accession>A0A6P8EW59</accession>
<evidence type="ECO:0000256" key="3">
    <source>
        <dbReference type="SAM" id="MobiDB-lite"/>
    </source>
</evidence>
<dbReference type="InterPro" id="IPR051296">
    <property type="entry name" value="Cdc42_Effector_BORG/CEP"/>
</dbReference>
<dbReference type="GeneID" id="105888901"/>
<dbReference type="GO" id="GO:0005737">
    <property type="term" value="C:cytoplasm"/>
    <property type="evidence" value="ECO:0007669"/>
    <property type="project" value="UniProtKB-ARBA"/>
</dbReference>
<dbReference type="KEGG" id="char:105888901"/>
<dbReference type="GO" id="GO:0030838">
    <property type="term" value="P:positive regulation of actin filament polymerization"/>
    <property type="evidence" value="ECO:0007669"/>
    <property type="project" value="TreeGrafter"/>
</dbReference>